<name>A0A1J1IV83_9DIPT</name>
<protein>
    <submittedName>
        <fullName evidence="1">CLUMA_CG016719, isoform A</fullName>
    </submittedName>
</protein>
<reference evidence="1 2" key="1">
    <citation type="submission" date="2015-04" db="EMBL/GenBank/DDBJ databases">
        <authorList>
            <person name="Syromyatnikov M.Y."/>
            <person name="Popov V.N."/>
        </authorList>
    </citation>
    <scope>NUCLEOTIDE SEQUENCE [LARGE SCALE GENOMIC DNA]</scope>
</reference>
<dbReference type="AlphaFoldDB" id="A0A1J1IV83"/>
<sequence>MDECNRALNSDQWHGDAIYTLKCEKTATRKSDKTKDLWASEKFEIENKTFLTENKIKASGTAYTRALEER</sequence>
<evidence type="ECO:0000313" key="2">
    <source>
        <dbReference type="Proteomes" id="UP000183832"/>
    </source>
</evidence>
<dbReference type="Proteomes" id="UP000183832">
    <property type="component" value="Unassembled WGS sequence"/>
</dbReference>
<accession>A0A1J1IV83</accession>
<proteinExistence type="predicted"/>
<keyword evidence="2" id="KW-1185">Reference proteome</keyword>
<evidence type="ECO:0000313" key="1">
    <source>
        <dbReference type="EMBL" id="CRL03618.1"/>
    </source>
</evidence>
<gene>
    <name evidence="1" type="ORF">CLUMA_CG016719</name>
</gene>
<organism evidence="1 2">
    <name type="scientific">Clunio marinus</name>
    <dbReference type="NCBI Taxonomy" id="568069"/>
    <lineage>
        <taxon>Eukaryota</taxon>
        <taxon>Metazoa</taxon>
        <taxon>Ecdysozoa</taxon>
        <taxon>Arthropoda</taxon>
        <taxon>Hexapoda</taxon>
        <taxon>Insecta</taxon>
        <taxon>Pterygota</taxon>
        <taxon>Neoptera</taxon>
        <taxon>Endopterygota</taxon>
        <taxon>Diptera</taxon>
        <taxon>Nematocera</taxon>
        <taxon>Chironomoidea</taxon>
        <taxon>Chironomidae</taxon>
        <taxon>Clunio</taxon>
    </lineage>
</organism>
<dbReference type="EMBL" id="CVRI01000059">
    <property type="protein sequence ID" value="CRL03618.1"/>
    <property type="molecule type" value="Genomic_DNA"/>
</dbReference>